<dbReference type="InterPro" id="IPR044823">
    <property type="entry name" value="ASIL1/2-like"/>
</dbReference>
<accession>A0ABN8MQP3</accession>
<organism evidence="3 4">
    <name type="scientific">Porites lobata</name>
    <dbReference type="NCBI Taxonomy" id="104759"/>
    <lineage>
        <taxon>Eukaryota</taxon>
        <taxon>Metazoa</taxon>
        <taxon>Cnidaria</taxon>
        <taxon>Anthozoa</taxon>
        <taxon>Hexacorallia</taxon>
        <taxon>Scleractinia</taxon>
        <taxon>Fungiina</taxon>
        <taxon>Poritidae</taxon>
        <taxon>Porites</taxon>
    </lineage>
</organism>
<dbReference type="PANTHER" id="PTHR31307:SF4">
    <property type="entry name" value="TRIHELIX TRANSCRIPTION FACTOR ASIL2"/>
    <property type="match status" value="1"/>
</dbReference>
<sequence length="234" mass="26468">MDPTWPYASSRAFYMPFRAMNLDPRISLGHQEVNCSQPTSGSLYPFDPACSTSSPSPSSLGEADQLDSQSPSQPSQSTAKKYDKWTNDQQRYLIQLWADKQDMINSKDSRNAWREIAEAINNKFKTNKTVDKCLRKIKYLIDAYKEKKEWNRNQTGGNLRKSIFYDEIDAVLGCRDAVTLKHVQEAGDTSSAISSADSDSPLNLSAESSSQRKLRPHRNHAWKERKARAKGNAN</sequence>
<keyword evidence="4" id="KW-1185">Reference proteome</keyword>
<name>A0ABN8MQP3_9CNID</name>
<evidence type="ECO:0000313" key="4">
    <source>
        <dbReference type="Proteomes" id="UP001159405"/>
    </source>
</evidence>
<dbReference type="PANTHER" id="PTHR31307">
    <property type="entry name" value="TRIHELIX TRANSCRIPTION FACTOR ASIL2"/>
    <property type="match status" value="1"/>
</dbReference>
<feature type="region of interest" description="Disordered" evidence="1">
    <location>
        <begin position="188"/>
        <end position="234"/>
    </location>
</feature>
<feature type="domain" description="Myb/SANT-like DNA-binding" evidence="2">
    <location>
        <begin position="83"/>
        <end position="170"/>
    </location>
</feature>
<evidence type="ECO:0000259" key="2">
    <source>
        <dbReference type="Pfam" id="PF13837"/>
    </source>
</evidence>
<feature type="region of interest" description="Disordered" evidence="1">
    <location>
        <begin position="46"/>
        <end position="82"/>
    </location>
</feature>
<evidence type="ECO:0000313" key="3">
    <source>
        <dbReference type="EMBL" id="CAH3033726.1"/>
    </source>
</evidence>
<proteinExistence type="predicted"/>
<comment type="caution">
    <text evidence="3">The sequence shown here is derived from an EMBL/GenBank/DDBJ whole genome shotgun (WGS) entry which is preliminary data.</text>
</comment>
<evidence type="ECO:0000256" key="1">
    <source>
        <dbReference type="SAM" id="MobiDB-lite"/>
    </source>
</evidence>
<feature type="compositionally biased region" description="Low complexity" evidence="1">
    <location>
        <begin position="68"/>
        <end position="77"/>
    </location>
</feature>
<gene>
    <name evidence="3" type="ORF">PLOB_00016035</name>
</gene>
<dbReference type="Proteomes" id="UP001159405">
    <property type="component" value="Unassembled WGS sequence"/>
</dbReference>
<reference evidence="3 4" key="1">
    <citation type="submission" date="2022-05" db="EMBL/GenBank/DDBJ databases">
        <authorList>
            <consortium name="Genoscope - CEA"/>
            <person name="William W."/>
        </authorList>
    </citation>
    <scope>NUCLEOTIDE SEQUENCE [LARGE SCALE GENOMIC DNA]</scope>
</reference>
<dbReference type="InterPro" id="IPR044822">
    <property type="entry name" value="Myb_DNA-bind_4"/>
</dbReference>
<protein>
    <recommendedName>
        <fullName evidence="2">Myb/SANT-like DNA-binding domain-containing protein</fullName>
    </recommendedName>
</protein>
<dbReference type="EMBL" id="CALNXK010000002">
    <property type="protein sequence ID" value="CAH3033726.1"/>
    <property type="molecule type" value="Genomic_DNA"/>
</dbReference>
<dbReference type="Pfam" id="PF13837">
    <property type="entry name" value="Myb_DNA-bind_4"/>
    <property type="match status" value="1"/>
</dbReference>
<feature type="compositionally biased region" description="Polar residues" evidence="1">
    <location>
        <begin position="201"/>
        <end position="211"/>
    </location>
</feature>
<feature type="compositionally biased region" description="Basic residues" evidence="1">
    <location>
        <begin position="212"/>
        <end position="234"/>
    </location>
</feature>
<feature type="compositionally biased region" description="Low complexity" evidence="1">
    <location>
        <begin position="188"/>
        <end position="200"/>
    </location>
</feature>